<name>A0A1C4ZT60_MICEC</name>
<dbReference type="Pfam" id="PF01261">
    <property type="entry name" value="AP_endonuc_2"/>
    <property type="match status" value="1"/>
</dbReference>
<dbReference type="Proteomes" id="UP000198253">
    <property type="component" value="Chromosome I"/>
</dbReference>
<protein>
    <submittedName>
        <fullName evidence="4">Sugar phosphate isomerase/epimerase</fullName>
    </submittedName>
</protein>
<dbReference type="InterPro" id="IPR036237">
    <property type="entry name" value="Xyl_isomerase-like_sf"/>
</dbReference>
<proteinExistence type="predicted"/>
<keyword evidence="5" id="KW-1185">Reference proteome</keyword>
<dbReference type="OrthoDB" id="9801426at2"/>
<dbReference type="GO" id="GO:0016853">
    <property type="term" value="F:isomerase activity"/>
    <property type="evidence" value="ECO:0007669"/>
    <property type="project" value="UniProtKB-KW"/>
</dbReference>
<organism evidence="4 5">
    <name type="scientific">Micromonospora echinospora</name>
    <name type="common">Micromonospora purpurea</name>
    <dbReference type="NCBI Taxonomy" id="1877"/>
    <lineage>
        <taxon>Bacteria</taxon>
        <taxon>Bacillati</taxon>
        <taxon>Actinomycetota</taxon>
        <taxon>Actinomycetes</taxon>
        <taxon>Micromonosporales</taxon>
        <taxon>Micromonosporaceae</taxon>
        <taxon>Micromonospora</taxon>
    </lineage>
</organism>
<reference evidence="5" key="1">
    <citation type="submission" date="2016-06" db="EMBL/GenBank/DDBJ databases">
        <authorList>
            <person name="Varghese N."/>
            <person name="Submissions Spin"/>
        </authorList>
    </citation>
    <scope>NUCLEOTIDE SEQUENCE [LARGE SCALE GENOMIC DNA]</scope>
    <source>
        <strain evidence="5">DSM 43816</strain>
    </source>
</reference>
<sequence>MSHPTTFAPRPEPAATNGPTPLRIACQEQLLPGDTLERKWEFALAAGYDAIELRGKAGFAFRDRLPELRRAAANGVVMPTVCVDMPHFFGAFDPDLRRDAIDQMKSQLSVIAEIGGRGAMTPASYGMFSRRLPPFEPPRSEAEDRKVLVEGLAELGTHAAAEGVDLYLEPLNRYEDHMVNRLDQAVDLVKATGVDAVRVVADTYHMNIEEDDPAAAVRAAAGYLGHVQVSDSNRFQPGAGHLDWPAVLGALDASGYQGYLAVECRLRGEPDAAVASVPPFLRRQR</sequence>
<keyword evidence="1 4" id="KW-0413">Isomerase</keyword>
<dbReference type="InterPro" id="IPR013022">
    <property type="entry name" value="Xyl_isomerase-like_TIM-brl"/>
</dbReference>
<evidence type="ECO:0000313" key="4">
    <source>
        <dbReference type="EMBL" id="SCF36158.1"/>
    </source>
</evidence>
<dbReference type="InParanoid" id="A0A1C4ZT60"/>
<dbReference type="AlphaFoldDB" id="A0A1C4ZT60"/>
<dbReference type="SUPFAM" id="SSF51658">
    <property type="entry name" value="Xylose isomerase-like"/>
    <property type="match status" value="1"/>
</dbReference>
<dbReference type="EMBL" id="LT607413">
    <property type="protein sequence ID" value="SCF36158.1"/>
    <property type="molecule type" value="Genomic_DNA"/>
</dbReference>
<feature type="region of interest" description="Disordered" evidence="2">
    <location>
        <begin position="1"/>
        <end position="20"/>
    </location>
</feature>
<accession>A0A1C4ZT60</accession>
<dbReference type="Gene3D" id="3.20.20.150">
    <property type="entry name" value="Divalent-metal-dependent TIM barrel enzymes"/>
    <property type="match status" value="1"/>
</dbReference>
<evidence type="ECO:0000259" key="3">
    <source>
        <dbReference type="Pfam" id="PF01261"/>
    </source>
</evidence>
<evidence type="ECO:0000256" key="2">
    <source>
        <dbReference type="SAM" id="MobiDB-lite"/>
    </source>
</evidence>
<dbReference type="InterPro" id="IPR050417">
    <property type="entry name" value="Sugar_Epim/Isomerase"/>
</dbReference>
<dbReference type="PANTHER" id="PTHR43489">
    <property type="entry name" value="ISOMERASE"/>
    <property type="match status" value="1"/>
</dbReference>
<evidence type="ECO:0000256" key="1">
    <source>
        <dbReference type="ARBA" id="ARBA00023235"/>
    </source>
</evidence>
<dbReference type="PANTHER" id="PTHR43489:SF7">
    <property type="entry name" value="3-DEHYDRO-D-GULOSIDE 4-EPIMERASE-RELATED"/>
    <property type="match status" value="1"/>
</dbReference>
<dbReference type="RefSeq" id="WP_088984373.1">
    <property type="nucleotide sequence ID" value="NZ_LT607413.1"/>
</dbReference>
<feature type="domain" description="Xylose isomerase-like TIM barrel" evidence="3">
    <location>
        <begin position="41"/>
        <end position="282"/>
    </location>
</feature>
<evidence type="ECO:0000313" key="5">
    <source>
        <dbReference type="Proteomes" id="UP000198253"/>
    </source>
</evidence>
<gene>
    <name evidence="4" type="ORF">GA0070618_5739</name>
</gene>